<sequence length="242" mass="27674">MTVGYIHSIETLGTRDGPGVRFVVFLQGCPLRCKYCHNPDTWQLKDGQKITVEQLIKKIIRSRPYFERSGGGVTVSGGEPTLQFAFTLELLKKCKEENIHTVLDTSGCTDPDKFRQLIPYLDLVLLDIKELNKERHLALTGVSNDKTLEVVKIMEKEKQPYWIRHVVVPGYTANKSNIASLGRFLKNKKHLAKVELLPYHKLGEYKWEELGLDYQLTDVAEPSTQLMQELNSILEQYNLNIA</sequence>
<reference evidence="12 13" key="1">
    <citation type="submission" date="2016-10" db="EMBL/GenBank/DDBJ databases">
        <authorList>
            <person name="de Groot N.N."/>
        </authorList>
    </citation>
    <scope>NUCLEOTIDE SEQUENCE [LARGE SCALE GENOMIC DNA]</scope>
    <source>
        <strain evidence="12 13">ATCC 51327</strain>
    </source>
</reference>
<evidence type="ECO:0000313" key="13">
    <source>
        <dbReference type="Proteomes" id="UP000199006"/>
    </source>
</evidence>
<feature type="domain" description="Radical SAM core" evidence="11">
    <location>
        <begin position="15"/>
        <end position="238"/>
    </location>
</feature>
<organism evidence="12 13">
    <name type="scientific">Halanaerobium salsuginis</name>
    <dbReference type="NCBI Taxonomy" id="29563"/>
    <lineage>
        <taxon>Bacteria</taxon>
        <taxon>Bacillati</taxon>
        <taxon>Bacillota</taxon>
        <taxon>Clostridia</taxon>
        <taxon>Halanaerobiales</taxon>
        <taxon>Halanaerobiaceae</taxon>
        <taxon>Halanaerobium</taxon>
    </lineage>
</organism>
<keyword evidence="12" id="KW-0456">Lyase</keyword>
<dbReference type="EC" id="1.97.1.4" evidence="10"/>
<evidence type="ECO:0000256" key="2">
    <source>
        <dbReference type="ARBA" id="ARBA00009777"/>
    </source>
</evidence>
<dbReference type="InterPro" id="IPR012838">
    <property type="entry name" value="PFL1_activating"/>
</dbReference>
<dbReference type="SFLD" id="SFLDS00029">
    <property type="entry name" value="Radical_SAM"/>
    <property type="match status" value="1"/>
</dbReference>
<keyword evidence="8 10" id="KW-0408">Iron</keyword>
<dbReference type="Gene3D" id="3.20.20.70">
    <property type="entry name" value="Aldolase class I"/>
    <property type="match status" value="1"/>
</dbReference>
<proteinExistence type="inferred from homology"/>
<evidence type="ECO:0000256" key="6">
    <source>
        <dbReference type="ARBA" id="ARBA00022723"/>
    </source>
</evidence>
<keyword evidence="5 10" id="KW-0949">S-adenosyl-L-methionine</keyword>
<comment type="function">
    <text evidence="1 10">Activation of pyruvate formate-lyase under anaerobic conditions by generation of an organic free radical, using S-adenosylmethionine and reduced flavodoxin as cosubstrates to produce 5'-deoxy-adenosine.</text>
</comment>
<dbReference type="NCBIfam" id="TIGR02493">
    <property type="entry name" value="PFLA"/>
    <property type="match status" value="1"/>
</dbReference>
<dbReference type="InterPro" id="IPR013785">
    <property type="entry name" value="Aldolase_TIM"/>
</dbReference>
<dbReference type="GO" id="GO:0005737">
    <property type="term" value="C:cytoplasm"/>
    <property type="evidence" value="ECO:0007669"/>
    <property type="project" value="UniProtKB-SubCell"/>
</dbReference>
<dbReference type="PANTHER" id="PTHR30352">
    <property type="entry name" value="PYRUVATE FORMATE-LYASE-ACTIVATING ENZYME"/>
    <property type="match status" value="1"/>
</dbReference>
<evidence type="ECO:0000256" key="4">
    <source>
        <dbReference type="ARBA" id="ARBA00022485"/>
    </source>
</evidence>
<keyword evidence="9 10" id="KW-0411">Iron-sulfur</keyword>
<dbReference type="PANTHER" id="PTHR30352:SF5">
    <property type="entry name" value="PYRUVATE FORMATE-LYASE 1-ACTIVATING ENZYME"/>
    <property type="match status" value="1"/>
</dbReference>
<evidence type="ECO:0000256" key="5">
    <source>
        <dbReference type="ARBA" id="ARBA00022691"/>
    </source>
</evidence>
<dbReference type="PROSITE" id="PS51918">
    <property type="entry name" value="RADICAL_SAM"/>
    <property type="match status" value="1"/>
</dbReference>
<comment type="similarity">
    <text evidence="2 10">Belongs to the organic radical-activating enzymes family.</text>
</comment>
<dbReference type="RefSeq" id="WP_089861334.1">
    <property type="nucleotide sequence ID" value="NZ_FOTI01000016.1"/>
</dbReference>
<evidence type="ECO:0000259" key="11">
    <source>
        <dbReference type="PROSITE" id="PS51918"/>
    </source>
</evidence>
<dbReference type="InterPro" id="IPR001989">
    <property type="entry name" value="Radical_activat_CS"/>
</dbReference>
<dbReference type="SFLD" id="SFLDG01066">
    <property type="entry name" value="organic_radical-activating_enz"/>
    <property type="match status" value="1"/>
</dbReference>
<dbReference type="NCBIfam" id="TIGR02494">
    <property type="entry name" value="PFLE_PFLC"/>
    <property type="match status" value="1"/>
</dbReference>
<dbReference type="GO" id="GO:0043365">
    <property type="term" value="F:[formate-C-acetyltransferase]-activating enzyme activity"/>
    <property type="evidence" value="ECO:0007669"/>
    <property type="project" value="UniProtKB-UniRule"/>
</dbReference>
<keyword evidence="13" id="KW-1185">Reference proteome</keyword>
<evidence type="ECO:0000256" key="10">
    <source>
        <dbReference type="RuleBase" id="RU362053"/>
    </source>
</evidence>
<dbReference type="GO" id="GO:0051539">
    <property type="term" value="F:4 iron, 4 sulfur cluster binding"/>
    <property type="evidence" value="ECO:0007669"/>
    <property type="project" value="UniProtKB-UniRule"/>
</dbReference>
<keyword evidence="7 10" id="KW-0560">Oxidoreductase</keyword>
<dbReference type="EMBL" id="FOTI01000016">
    <property type="protein sequence ID" value="SFL51848.1"/>
    <property type="molecule type" value="Genomic_DNA"/>
</dbReference>
<comment type="cofactor">
    <cofactor evidence="10">
        <name>[4Fe-4S] cluster</name>
        <dbReference type="ChEBI" id="CHEBI:49883"/>
    </cofactor>
    <text evidence="10">Binds 1 [4Fe-4S] cluster. The cluster is coordinated with 3 cysteines and an exchangeable S-adenosyl-L-methionine.</text>
</comment>
<evidence type="ECO:0000256" key="8">
    <source>
        <dbReference type="ARBA" id="ARBA00023004"/>
    </source>
</evidence>
<dbReference type="GO" id="GO:0046872">
    <property type="term" value="F:metal ion binding"/>
    <property type="evidence" value="ECO:0007669"/>
    <property type="project" value="UniProtKB-UniRule"/>
</dbReference>
<dbReference type="GO" id="GO:0016829">
    <property type="term" value="F:lyase activity"/>
    <property type="evidence" value="ECO:0007669"/>
    <property type="project" value="UniProtKB-KW"/>
</dbReference>
<dbReference type="InterPro" id="IPR034457">
    <property type="entry name" value="Organic_radical-activating"/>
</dbReference>
<keyword evidence="10" id="KW-0963">Cytoplasm</keyword>
<comment type="catalytic activity">
    <reaction evidence="10">
        <text>glycyl-[formate C-acetyltransferase] + reduced [flavodoxin] + S-adenosyl-L-methionine = glycin-2-yl radical-[formate C-acetyltransferase] + semiquinone [flavodoxin] + 5'-deoxyadenosine + L-methionine + H(+)</text>
        <dbReference type="Rhea" id="RHEA:19225"/>
        <dbReference type="Rhea" id="RHEA-COMP:10622"/>
        <dbReference type="Rhea" id="RHEA-COMP:12190"/>
        <dbReference type="Rhea" id="RHEA-COMP:12191"/>
        <dbReference type="Rhea" id="RHEA-COMP:14480"/>
        <dbReference type="ChEBI" id="CHEBI:15378"/>
        <dbReference type="ChEBI" id="CHEBI:17319"/>
        <dbReference type="ChEBI" id="CHEBI:29947"/>
        <dbReference type="ChEBI" id="CHEBI:32722"/>
        <dbReference type="ChEBI" id="CHEBI:57618"/>
        <dbReference type="ChEBI" id="CHEBI:57844"/>
        <dbReference type="ChEBI" id="CHEBI:59789"/>
        <dbReference type="ChEBI" id="CHEBI:140311"/>
        <dbReference type="EC" id="1.97.1.4"/>
    </reaction>
</comment>
<accession>A0A1I4IBS0</accession>
<keyword evidence="4 10" id="KW-0004">4Fe-4S</keyword>
<dbReference type="Pfam" id="PF04055">
    <property type="entry name" value="Radical_SAM"/>
    <property type="match status" value="1"/>
</dbReference>
<dbReference type="OrthoDB" id="9782387at2"/>
<dbReference type="InterPro" id="IPR007197">
    <property type="entry name" value="rSAM"/>
</dbReference>
<dbReference type="CDD" id="cd01335">
    <property type="entry name" value="Radical_SAM"/>
    <property type="match status" value="1"/>
</dbReference>
<evidence type="ECO:0000256" key="3">
    <source>
        <dbReference type="ARBA" id="ARBA00021356"/>
    </source>
</evidence>
<keyword evidence="12" id="KW-0670">Pyruvate</keyword>
<protein>
    <recommendedName>
        <fullName evidence="3 10">Pyruvate formate-lyase-activating enzyme</fullName>
        <ecNumber evidence="10">1.97.1.4</ecNumber>
    </recommendedName>
</protein>
<dbReference type="InterPro" id="IPR058240">
    <property type="entry name" value="rSAM_sf"/>
</dbReference>
<comment type="subcellular location">
    <subcellularLocation>
        <location evidence="10">Cytoplasm</location>
    </subcellularLocation>
</comment>
<dbReference type="SUPFAM" id="SSF102114">
    <property type="entry name" value="Radical SAM enzymes"/>
    <property type="match status" value="1"/>
</dbReference>
<evidence type="ECO:0000256" key="7">
    <source>
        <dbReference type="ARBA" id="ARBA00023002"/>
    </source>
</evidence>
<dbReference type="PROSITE" id="PS01087">
    <property type="entry name" value="RADICAL_ACTIVATING"/>
    <property type="match status" value="1"/>
</dbReference>
<gene>
    <name evidence="12" type="ORF">SAMN02983006_01371</name>
</gene>
<name>A0A1I4IBS0_9FIRM</name>
<evidence type="ECO:0000256" key="1">
    <source>
        <dbReference type="ARBA" id="ARBA00003141"/>
    </source>
</evidence>
<evidence type="ECO:0000313" key="12">
    <source>
        <dbReference type="EMBL" id="SFL51848.1"/>
    </source>
</evidence>
<keyword evidence="6 10" id="KW-0479">Metal-binding</keyword>
<dbReference type="Proteomes" id="UP000199006">
    <property type="component" value="Unassembled WGS sequence"/>
</dbReference>
<dbReference type="STRING" id="29563.SAMN02983006_01371"/>
<evidence type="ECO:0000256" key="9">
    <source>
        <dbReference type="ARBA" id="ARBA00023014"/>
    </source>
</evidence>
<dbReference type="AlphaFoldDB" id="A0A1I4IBS0"/>